<protein>
    <submittedName>
        <fullName evidence="1">TAM domain methyltransferase</fullName>
    </submittedName>
</protein>
<comment type="caution">
    <text evidence="1">The sequence shown here is derived from an EMBL/GenBank/DDBJ whole genome shotgun (WGS) entry which is preliminary data.</text>
</comment>
<keyword evidence="1" id="KW-0808">Transferase</keyword>
<gene>
    <name evidence="1" type="ORF">FN846DRAFT_905841</name>
</gene>
<dbReference type="Proteomes" id="UP000326924">
    <property type="component" value="Unassembled WGS sequence"/>
</dbReference>
<dbReference type="Pfam" id="PF13489">
    <property type="entry name" value="Methyltransf_23"/>
    <property type="match status" value="1"/>
</dbReference>
<dbReference type="SUPFAM" id="SSF53335">
    <property type="entry name" value="S-adenosyl-L-methionine-dependent methyltransferases"/>
    <property type="match status" value="1"/>
</dbReference>
<dbReference type="GO" id="GO:0032259">
    <property type="term" value="P:methylation"/>
    <property type="evidence" value="ECO:0007669"/>
    <property type="project" value="UniProtKB-KW"/>
</dbReference>
<dbReference type="InterPro" id="IPR029063">
    <property type="entry name" value="SAM-dependent_MTases_sf"/>
</dbReference>
<evidence type="ECO:0000313" key="1">
    <source>
        <dbReference type="EMBL" id="KAA8909089.1"/>
    </source>
</evidence>
<organism evidence="1 2">
    <name type="scientific">Sphaerosporella brunnea</name>
    <dbReference type="NCBI Taxonomy" id="1250544"/>
    <lineage>
        <taxon>Eukaryota</taxon>
        <taxon>Fungi</taxon>
        <taxon>Dikarya</taxon>
        <taxon>Ascomycota</taxon>
        <taxon>Pezizomycotina</taxon>
        <taxon>Pezizomycetes</taxon>
        <taxon>Pezizales</taxon>
        <taxon>Pyronemataceae</taxon>
        <taxon>Sphaerosporella</taxon>
    </lineage>
</organism>
<dbReference type="AlphaFoldDB" id="A0A5J5F0A8"/>
<name>A0A5J5F0A8_9PEZI</name>
<dbReference type="CDD" id="cd02440">
    <property type="entry name" value="AdoMet_MTases"/>
    <property type="match status" value="1"/>
</dbReference>
<accession>A0A5J5F0A8</accession>
<dbReference type="PROSITE" id="PS50231">
    <property type="entry name" value="RICIN_B_LECTIN"/>
    <property type="match status" value="1"/>
</dbReference>
<dbReference type="EMBL" id="VXIS01000061">
    <property type="protein sequence ID" value="KAA8909089.1"/>
    <property type="molecule type" value="Genomic_DNA"/>
</dbReference>
<dbReference type="PANTHER" id="PTHR43591">
    <property type="entry name" value="METHYLTRANSFERASE"/>
    <property type="match status" value="1"/>
</dbReference>
<keyword evidence="1" id="KW-0489">Methyltransferase</keyword>
<proteinExistence type="predicted"/>
<dbReference type="OrthoDB" id="2013972at2759"/>
<sequence>MSTAVEADPQSAQDASFDDNATRYPLPSFAATDGDARLTCLSSPLHSCAIFSPSVALGVQEYIFENGRRYHSYFGVDKYLMPTDEREQERMDIAHEMFFSLFDGQLHKAPLADNPQNILDVGTGTGIWAVDMADKHPGAMVLGIDLSPIQPTWIPDNCRFEIDDAEREWAYSLNTFDLIHIRNLDQGIRNWPKVLAEASRCLKPGSYLELSETSVIFQCDDGTMTKDTPAYRWSALMEEAMAKAGRPAIRQGQLEQRLKDAGYEDIHAFSLKLPFGPWTKEQQLKALGWMALLGVNSAFQAYGMAAFTRILGMSAEEAEKVCSEGLASVKTKRKHVYVYHYVAYGRKPKIKIEE</sequence>
<keyword evidence="2" id="KW-1185">Reference proteome</keyword>
<evidence type="ECO:0000313" key="2">
    <source>
        <dbReference type="Proteomes" id="UP000326924"/>
    </source>
</evidence>
<dbReference type="PANTHER" id="PTHR43591:SF24">
    <property type="entry name" value="2-METHOXY-6-POLYPRENYL-1,4-BENZOQUINOL METHYLASE, MITOCHONDRIAL"/>
    <property type="match status" value="1"/>
</dbReference>
<dbReference type="Gene3D" id="3.40.50.150">
    <property type="entry name" value="Vaccinia Virus protein VP39"/>
    <property type="match status" value="1"/>
</dbReference>
<reference evidence="1 2" key="1">
    <citation type="submission" date="2019-09" db="EMBL/GenBank/DDBJ databases">
        <title>Draft genome of the ectomycorrhizal ascomycete Sphaerosporella brunnea.</title>
        <authorList>
            <consortium name="DOE Joint Genome Institute"/>
            <person name="Benucci G.M."/>
            <person name="Marozzi G."/>
            <person name="Antonielli L."/>
            <person name="Sanchez S."/>
            <person name="Marco P."/>
            <person name="Wang X."/>
            <person name="Falini L.B."/>
            <person name="Barry K."/>
            <person name="Haridas S."/>
            <person name="Lipzen A."/>
            <person name="Labutti K."/>
            <person name="Grigoriev I.V."/>
            <person name="Murat C."/>
            <person name="Martin F."/>
            <person name="Albertini E."/>
            <person name="Donnini D."/>
            <person name="Bonito G."/>
        </authorList>
    </citation>
    <scope>NUCLEOTIDE SEQUENCE [LARGE SCALE GENOMIC DNA]</scope>
    <source>
        <strain evidence="1 2">Sb_GMNB300</strain>
    </source>
</reference>
<dbReference type="InParanoid" id="A0A5J5F0A8"/>
<dbReference type="GO" id="GO:0008168">
    <property type="term" value="F:methyltransferase activity"/>
    <property type="evidence" value="ECO:0007669"/>
    <property type="project" value="UniProtKB-KW"/>
</dbReference>